<dbReference type="EMBL" id="JAODYH010000004">
    <property type="protein sequence ID" value="MCT9810972.1"/>
    <property type="molecule type" value="Genomic_DNA"/>
</dbReference>
<dbReference type="CDD" id="cd13530">
    <property type="entry name" value="PBP2_peptides_like"/>
    <property type="match status" value="1"/>
</dbReference>
<feature type="signal peptide" evidence="2">
    <location>
        <begin position="1"/>
        <end position="24"/>
    </location>
</feature>
<dbReference type="Gene3D" id="3.40.190.10">
    <property type="entry name" value="Periplasmic binding protein-like II"/>
    <property type="match status" value="2"/>
</dbReference>
<evidence type="ECO:0000256" key="2">
    <source>
        <dbReference type="SAM" id="SignalP"/>
    </source>
</evidence>
<accession>A0ABT2PKI0</accession>
<protein>
    <submittedName>
        <fullName evidence="4">ABC transporter substrate-binding protein</fullName>
    </submittedName>
</protein>
<dbReference type="PANTHER" id="PTHR35936">
    <property type="entry name" value="MEMBRANE-BOUND LYTIC MUREIN TRANSGLYCOSYLASE F"/>
    <property type="match status" value="1"/>
</dbReference>
<evidence type="ECO:0000313" key="5">
    <source>
        <dbReference type="Proteomes" id="UP001525968"/>
    </source>
</evidence>
<dbReference type="InterPro" id="IPR001638">
    <property type="entry name" value="Solute-binding_3/MltF_N"/>
</dbReference>
<dbReference type="SUPFAM" id="SSF53850">
    <property type="entry name" value="Periplasmic binding protein-like II"/>
    <property type="match status" value="1"/>
</dbReference>
<dbReference type="PANTHER" id="PTHR35936:SF17">
    <property type="entry name" value="ARGININE-BINDING EXTRACELLULAR PROTEIN ARTP"/>
    <property type="match status" value="1"/>
</dbReference>
<dbReference type="Proteomes" id="UP001525968">
    <property type="component" value="Unassembled WGS sequence"/>
</dbReference>
<evidence type="ECO:0000256" key="1">
    <source>
        <dbReference type="ARBA" id="ARBA00022729"/>
    </source>
</evidence>
<keyword evidence="5" id="KW-1185">Reference proteome</keyword>
<feature type="domain" description="Solute-binding protein family 3/N-terminal" evidence="3">
    <location>
        <begin position="28"/>
        <end position="252"/>
    </location>
</feature>
<dbReference type="Pfam" id="PF00497">
    <property type="entry name" value="SBP_bac_3"/>
    <property type="match status" value="1"/>
</dbReference>
<name>A0ABT2PKI0_9BURK</name>
<feature type="chain" id="PRO_5046781551" evidence="2">
    <location>
        <begin position="25"/>
        <end position="253"/>
    </location>
</feature>
<dbReference type="SMART" id="SM00062">
    <property type="entry name" value="PBPb"/>
    <property type="match status" value="1"/>
</dbReference>
<gene>
    <name evidence="4" type="ORF">N0K08_10030</name>
</gene>
<proteinExistence type="predicted"/>
<evidence type="ECO:0000259" key="3">
    <source>
        <dbReference type="SMART" id="SM00062"/>
    </source>
</evidence>
<evidence type="ECO:0000313" key="4">
    <source>
        <dbReference type="EMBL" id="MCT9810972.1"/>
    </source>
</evidence>
<comment type="caution">
    <text evidence="4">The sequence shown here is derived from an EMBL/GenBank/DDBJ whole genome shotgun (WGS) entry which is preliminary data.</text>
</comment>
<sequence length="253" mass="27074">MLKIAPKSLLAAACVAFAFASAHAQPAVIKVGATPTAVPFNFLNPKTNQLEGVMVEVAQAVGKELGLTPEISGIPFATLIPSLQTKKIDMISSAFAKTPARAEVVDFSDIVLTYKEALLVPMNDTKAYRNYDDLKGKVVGVQMGTSYVEPLKAVQGFKELKMYDTMSDMVRDIALGRLDAGFGDGPVVAYQVRMSAAKQVRLVDSYQSLLATDIALAVRKGDTQTLAKLNTAVAKIKQNGVLAAILKKWGVPQ</sequence>
<organism evidence="4 5">
    <name type="scientific">Acidovorax bellezanensis</name>
    <dbReference type="NCBI Taxonomy" id="2976702"/>
    <lineage>
        <taxon>Bacteria</taxon>
        <taxon>Pseudomonadati</taxon>
        <taxon>Pseudomonadota</taxon>
        <taxon>Betaproteobacteria</taxon>
        <taxon>Burkholderiales</taxon>
        <taxon>Comamonadaceae</taxon>
        <taxon>Acidovorax</taxon>
    </lineage>
</organism>
<keyword evidence="1 2" id="KW-0732">Signal</keyword>
<dbReference type="RefSeq" id="WP_261500135.1">
    <property type="nucleotide sequence ID" value="NZ_JAODYH010000004.1"/>
</dbReference>
<reference evidence="4 5" key="1">
    <citation type="submission" date="2022-09" db="EMBL/GenBank/DDBJ databases">
        <title>Draft genome of isolate Be4.</title>
        <authorList>
            <person name="Sanchez-Castro I."/>
            <person name="Martinez-Rodriguez P."/>
            <person name="Descostes M."/>
            <person name="Merroun M."/>
        </authorList>
    </citation>
    <scope>NUCLEOTIDE SEQUENCE [LARGE SCALE GENOMIC DNA]</scope>
    <source>
        <strain evidence="4 5">Be4</strain>
    </source>
</reference>